<feature type="region of interest" description="Disordered" evidence="2">
    <location>
        <begin position="77"/>
        <end position="100"/>
    </location>
</feature>
<proteinExistence type="predicted"/>
<organism evidence="3">
    <name type="scientific">Chlorobium phaeovibrioides (strain DSM 265 / 1930)</name>
    <name type="common">Prosthecochloris vibrioformis (strain DSM 265)</name>
    <dbReference type="NCBI Taxonomy" id="290318"/>
    <lineage>
        <taxon>Bacteria</taxon>
        <taxon>Pseudomonadati</taxon>
        <taxon>Chlorobiota</taxon>
        <taxon>Chlorobiia</taxon>
        <taxon>Chlorobiales</taxon>
        <taxon>Chlorobiaceae</taxon>
        <taxon>Chlorobium/Pelodictyon group</taxon>
        <taxon>Chlorobium</taxon>
    </lineage>
</organism>
<dbReference type="EMBL" id="CP000607">
    <property type="protein sequence ID" value="ABP37509.1"/>
    <property type="molecule type" value="Genomic_DNA"/>
</dbReference>
<feature type="compositionally biased region" description="Polar residues" evidence="2">
    <location>
        <begin position="90"/>
        <end position="100"/>
    </location>
</feature>
<evidence type="ECO:0000256" key="2">
    <source>
        <dbReference type="SAM" id="MobiDB-lite"/>
    </source>
</evidence>
<protein>
    <submittedName>
        <fullName evidence="3">Uncharacterized protein</fullName>
    </submittedName>
</protein>
<sequence>MTIKNDRMQTVQDRMKELQSTIAEKEEQIRQRGHQLQHDIEAGISPKEMVKKHPLQSTAIFFVTGLLTGKVLRHLTRRPTTPTATKKNELSQPQAATDSSFSDIRMELLRSAKDLGVSYLQHYIDGKFRTSPKAASSHSEQKP</sequence>
<evidence type="ECO:0000313" key="3">
    <source>
        <dbReference type="EMBL" id="ABP37509.1"/>
    </source>
</evidence>
<gene>
    <name evidence="3" type="ordered locus">Cvib_1498</name>
</gene>
<name>A4SGA0_CHLPM</name>
<feature type="coiled-coil region" evidence="1">
    <location>
        <begin position="8"/>
        <end position="35"/>
    </location>
</feature>
<reference evidence="3" key="1">
    <citation type="submission" date="2007-03" db="EMBL/GenBank/DDBJ databases">
        <title>Complete sequence of Prosthecochloris vibrioformis DSM 265.</title>
        <authorList>
            <consortium name="US DOE Joint Genome Institute"/>
            <person name="Copeland A."/>
            <person name="Lucas S."/>
            <person name="Lapidus A."/>
            <person name="Barry K."/>
            <person name="Detter J.C."/>
            <person name="Glavina del Rio T."/>
            <person name="Hammon N."/>
            <person name="Israni S."/>
            <person name="Pitluck S."/>
            <person name="Schmutz J."/>
            <person name="Larimer F."/>
            <person name="Land M."/>
            <person name="Hauser L."/>
            <person name="Mikhailova N."/>
            <person name="Li T."/>
            <person name="Overmann J."/>
            <person name="Schuster S.C."/>
            <person name="Bryant D.A."/>
            <person name="Richardson P."/>
        </authorList>
    </citation>
    <scope>NUCLEOTIDE SEQUENCE [LARGE SCALE GENOMIC DNA]</scope>
    <source>
        <strain evidence="3">DSM 265</strain>
    </source>
</reference>
<dbReference type="STRING" id="290318.Cvib_1498"/>
<accession>A4SGA0</accession>
<evidence type="ECO:0000256" key="1">
    <source>
        <dbReference type="SAM" id="Coils"/>
    </source>
</evidence>
<dbReference type="KEGG" id="pvi:Cvib_1498"/>
<dbReference type="AlphaFoldDB" id="A4SGA0"/>
<keyword evidence="1" id="KW-0175">Coiled coil</keyword>
<dbReference type="eggNOG" id="COG3170">
    <property type="taxonomic scope" value="Bacteria"/>
</dbReference>
<dbReference type="HOGENOM" id="CLU_1944899_0_0_10"/>